<evidence type="ECO:0000313" key="1">
    <source>
        <dbReference type="EMBL" id="MEE9684180.1"/>
    </source>
</evidence>
<organism evidence="1 2">
    <name type="scientific">Lelliottia amnigena</name>
    <name type="common">Enterobacter amnigenus</name>
    <dbReference type="NCBI Taxonomy" id="61646"/>
    <lineage>
        <taxon>Bacteria</taxon>
        <taxon>Pseudomonadati</taxon>
        <taxon>Pseudomonadota</taxon>
        <taxon>Gammaproteobacteria</taxon>
        <taxon>Enterobacterales</taxon>
        <taxon>Enterobacteriaceae</taxon>
        <taxon>Lelliottia</taxon>
    </lineage>
</organism>
<comment type="caution">
    <text evidence="1">The sequence shown here is derived from an EMBL/GenBank/DDBJ whole genome shotgun (WGS) entry which is preliminary data.</text>
</comment>
<dbReference type="EMBL" id="JAZKLI010000001">
    <property type="protein sequence ID" value="MEE9684180.1"/>
    <property type="molecule type" value="Genomic_DNA"/>
</dbReference>
<sequence length="265" mass="30190">MSQLNLPPELLASLVNVITPFNEAQFIDKLYDDINFIMADLERSSNKYYCDDEDKITNLIALSLRMKGYDATEQTNSNGTVDLTIRDAQSRFTWLAEAKRGYNLNSVFEGLLQLITRYVKREQYAGLLIYHQKPGAMSFLKDWYTYLSSGNYKNYAKIKDRIDECNKCFNLSPVAYSMIPTANSNFFDFTAVKPNDGTVKVRCFIADLHFNPMDKSAGTNASLAKGQCKISITDICTQWESDGQLPGDVNVIFQYLKDLHPEYFA</sequence>
<evidence type="ECO:0008006" key="3">
    <source>
        <dbReference type="Google" id="ProtNLM"/>
    </source>
</evidence>
<gene>
    <name evidence="1" type="ORF">V4839_11950</name>
</gene>
<dbReference type="RefSeq" id="WP_045339288.1">
    <property type="nucleotide sequence ID" value="NZ_JAZKLB010000001.1"/>
</dbReference>
<reference evidence="1 2" key="1">
    <citation type="submission" date="2023-10" db="EMBL/GenBank/DDBJ databases">
        <title>Wastewater isolates of ESBL- and carbapenemase-producing Gram-negative bacteria from New Zealand.</title>
        <authorList>
            <person name="Straub C."/>
            <person name="Weaver L."/>
            <person name="Cornelius A."/>
            <person name="Mcgill E."/>
            <person name="Dyet K."/>
            <person name="White L."/>
            <person name="Pattis I."/>
        </authorList>
    </citation>
    <scope>NUCLEOTIDE SEQUENCE [LARGE SCALE GENOMIC DNA]</scope>
    <source>
        <strain evidence="1 2">ESBL35</strain>
    </source>
</reference>
<keyword evidence="2" id="KW-1185">Reference proteome</keyword>
<protein>
    <recommendedName>
        <fullName evidence="3">Restriction endonuclease</fullName>
    </recommendedName>
</protein>
<accession>A0ABU7UBV9</accession>
<proteinExistence type="predicted"/>
<evidence type="ECO:0000313" key="2">
    <source>
        <dbReference type="Proteomes" id="UP001335910"/>
    </source>
</evidence>
<name>A0ABU7UBV9_LELAM</name>
<dbReference type="Proteomes" id="UP001335910">
    <property type="component" value="Unassembled WGS sequence"/>
</dbReference>